<feature type="non-terminal residue" evidence="7">
    <location>
        <position position="317"/>
    </location>
</feature>
<name>A0A3E2H9D0_SCYLI</name>
<dbReference type="GO" id="GO:0003677">
    <property type="term" value="F:DNA binding"/>
    <property type="evidence" value="ECO:0007669"/>
    <property type="project" value="UniProtKB-UniRule"/>
</dbReference>
<protein>
    <recommendedName>
        <fullName evidence="6">HMG box domain-containing protein</fullName>
    </recommendedName>
</protein>
<keyword evidence="8" id="KW-1185">Reference proteome</keyword>
<dbReference type="PROSITE" id="PS50118">
    <property type="entry name" value="HMG_BOX_2"/>
    <property type="match status" value="1"/>
</dbReference>
<dbReference type="OMA" id="DAFSHTH"/>
<evidence type="ECO:0000256" key="5">
    <source>
        <dbReference type="SAM" id="MobiDB-lite"/>
    </source>
</evidence>
<feature type="region of interest" description="Disordered" evidence="5">
    <location>
        <begin position="263"/>
        <end position="317"/>
    </location>
</feature>
<keyword evidence="4" id="KW-0175">Coiled coil</keyword>
<dbReference type="Pfam" id="PF09011">
    <property type="entry name" value="HMG_box_2"/>
    <property type="match status" value="1"/>
</dbReference>
<evidence type="ECO:0000313" key="7">
    <source>
        <dbReference type="EMBL" id="RFU29988.1"/>
    </source>
</evidence>
<feature type="coiled-coil region" evidence="4">
    <location>
        <begin position="17"/>
        <end position="65"/>
    </location>
</feature>
<dbReference type="Gene3D" id="1.10.30.10">
    <property type="entry name" value="High mobility group box domain"/>
    <property type="match status" value="1"/>
</dbReference>
<dbReference type="InterPro" id="IPR056513">
    <property type="entry name" value="INO80F"/>
</dbReference>
<keyword evidence="3" id="KW-0238">DNA-binding</keyword>
<feature type="non-terminal residue" evidence="7">
    <location>
        <position position="1"/>
    </location>
</feature>
<feature type="compositionally biased region" description="Polar residues" evidence="5">
    <location>
        <begin position="149"/>
        <end position="167"/>
    </location>
</feature>
<evidence type="ECO:0000256" key="3">
    <source>
        <dbReference type="PROSITE-ProRule" id="PRU00267"/>
    </source>
</evidence>
<evidence type="ECO:0000256" key="1">
    <source>
        <dbReference type="ARBA" id="ARBA00004123"/>
    </source>
</evidence>
<dbReference type="SMART" id="SM00398">
    <property type="entry name" value="HMG"/>
    <property type="match status" value="1"/>
</dbReference>
<sequence length="317" mass="35035">MAPTSGTIPPSLPPSVEESYRRKCVQLKQRMNEVEEANDASRLRLVRMQRAIEKMRLERAFLLEQLAKRTSTNVEDSEGSPSPPPTVRLSLLPLPYSAAFTRNVSAQSRADLLFLYLQPKEKPLRTKRGHRKPSFLQDLMNDRGSSAFIQSNPAAVSPSSDAFSHTNPDVAAKRPSATTNGHASGNANNNKSNANSPASHPPRRPRNAFELYCNDMRSVLTVKHRKAIAEGKYDVEMELASGWRNLDATEQARFQDRFDVLKKAQQEGKDEPSAEDKDGEKGDQGDEDVEMADEPEEAEQEAENSAGGGGFTAINRG</sequence>
<feature type="domain" description="HMG box" evidence="6">
    <location>
        <begin position="202"/>
        <end position="273"/>
    </location>
</feature>
<evidence type="ECO:0000256" key="4">
    <source>
        <dbReference type="SAM" id="Coils"/>
    </source>
</evidence>
<feature type="compositionally biased region" description="Basic and acidic residues" evidence="5">
    <location>
        <begin position="263"/>
        <end position="284"/>
    </location>
</feature>
<dbReference type="OrthoDB" id="10070927at2759"/>
<reference evidence="7 8" key="1">
    <citation type="submission" date="2018-05" db="EMBL/GenBank/DDBJ databases">
        <title>Draft genome sequence of Scytalidium lignicola DSM 105466, a ubiquitous saprotrophic fungus.</title>
        <authorList>
            <person name="Buettner E."/>
            <person name="Gebauer A.M."/>
            <person name="Hofrichter M."/>
            <person name="Liers C."/>
            <person name="Kellner H."/>
        </authorList>
    </citation>
    <scope>NUCLEOTIDE SEQUENCE [LARGE SCALE GENOMIC DNA]</scope>
    <source>
        <strain evidence="7 8">DSM 105466</strain>
    </source>
</reference>
<comment type="subcellular location">
    <subcellularLocation>
        <location evidence="1">Nucleus</location>
    </subcellularLocation>
</comment>
<feature type="compositionally biased region" description="Acidic residues" evidence="5">
    <location>
        <begin position="285"/>
        <end position="302"/>
    </location>
</feature>
<dbReference type="Pfam" id="PF24245">
    <property type="entry name" value="INO80F"/>
    <property type="match status" value="1"/>
</dbReference>
<dbReference type="InterPro" id="IPR036910">
    <property type="entry name" value="HMG_box_dom_sf"/>
</dbReference>
<dbReference type="GO" id="GO:0005634">
    <property type="term" value="C:nucleus"/>
    <property type="evidence" value="ECO:0007669"/>
    <property type="project" value="UniProtKB-SubCell"/>
</dbReference>
<keyword evidence="2 3" id="KW-0539">Nucleus</keyword>
<accession>A0A3E2H9D0</accession>
<feature type="DNA-binding region" description="HMG box" evidence="3">
    <location>
        <begin position="202"/>
        <end position="273"/>
    </location>
</feature>
<feature type="region of interest" description="Disordered" evidence="5">
    <location>
        <begin position="149"/>
        <end position="207"/>
    </location>
</feature>
<comment type="caution">
    <text evidence="7">The sequence shown here is derived from an EMBL/GenBank/DDBJ whole genome shotgun (WGS) entry which is preliminary data.</text>
</comment>
<evidence type="ECO:0000259" key="6">
    <source>
        <dbReference type="PROSITE" id="PS50118"/>
    </source>
</evidence>
<dbReference type="InterPro" id="IPR009071">
    <property type="entry name" value="HMG_box_dom"/>
</dbReference>
<dbReference type="STRING" id="5539.A0A3E2H9D0"/>
<gene>
    <name evidence="7" type="ORF">B7463_g6376</name>
</gene>
<proteinExistence type="predicted"/>
<evidence type="ECO:0000256" key="2">
    <source>
        <dbReference type="ARBA" id="ARBA00023242"/>
    </source>
</evidence>
<organism evidence="7 8">
    <name type="scientific">Scytalidium lignicola</name>
    <name type="common">Hyphomycete</name>
    <dbReference type="NCBI Taxonomy" id="5539"/>
    <lineage>
        <taxon>Eukaryota</taxon>
        <taxon>Fungi</taxon>
        <taxon>Dikarya</taxon>
        <taxon>Ascomycota</taxon>
        <taxon>Pezizomycotina</taxon>
        <taxon>Leotiomycetes</taxon>
        <taxon>Leotiomycetes incertae sedis</taxon>
        <taxon>Scytalidium</taxon>
    </lineage>
</organism>
<dbReference type="SUPFAM" id="SSF47095">
    <property type="entry name" value="HMG-box"/>
    <property type="match status" value="1"/>
</dbReference>
<dbReference type="AlphaFoldDB" id="A0A3E2H9D0"/>
<evidence type="ECO:0000313" key="8">
    <source>
        <dbReference type="Proteomes" id="UP000258309"/>
    </source>
</evidence>
<feature type="compositionally biased region" description="Low complexity" evidence="5">
    <location>
        <begin position="180"/>
        <end position="198"/>
    </location>
</feature>
<dbReference type="Proteomes" id="UP000258309">
    <property type="component" value="Unassembled WGS sequence"/>
</dbReference>
<dbReference type="EMBL" id="NCSJ02000112">
    <property type="protein sequence ID" value="RFU29988.1"/>
    <property type="molecule type" value="Genomic_DNA"/>
</dbReference>